<reference evidence="2" key="1">
    <citation type="submission" date="2018-05" db="EMBL/GenBank/DDBJ databases">
        <authorList>
            <person name="Li X."/>
        </authorList>
    </citation>
    <scope>NUCLEOTIDE SEQUENCE [LARGE SCALE GENOMIC DNA]</scope>
    <source>
        <strain evidence="2">YIM 73061</strain>
    </source>
</reference>
<dbReference type="InterPro" id="IPR029044">
    <property type="entry name" value="Nucleotide-diphossugar_trans"/>
</dbReference>
<evidence type="ECO:0000313" key="1">
    <source>
        <dbReference type="EMBL" id="RAK52779.1"/>
    </source>
</evidence>
<name>A0A328ADP6_9CAUL</name>
<comment type="caution">
    <text evidence="1">The sequence shown here is derived from an EMBL/GenBank/DDBJ whole genome shotgun (WGS) entry which is preliminary data.</text>
</comment>
<evidence type="ECO:0008006" key="3">
    <source>
        <dbReference type="Google" id="ProtNLM"/>
    </source>
</evidence>
<organism evidence="1 2">
    <name type="scientific">Phenylobacterium deserti</name>
    <dbReference type="NCBI Taxonomy" id="1914756"/>
    <lineage>
        <taxon>Bacteria</taxon>
        <taxon>Pseudomonadati</taxon>
        <taxon>Pseudomonadota</taxon>
        <taxon>Alphaproteobacteria</taxon>
        <taxon>Caulobacterales</taxon>
        <taxon>Caulobacteraceae</taxon>
        <taxon>Phenylobacterium</taxon>
    </lineage>
</organism>
<evidence type="ECO:0000313" key="2">
    <source>
        <dbReference type="Proteomes" id="UP000249725"/>
    </source>
</evidence>
<accession>A0A328ADP6</accession>
<protein>
    <recommendedName>
        <fullName evidence="3">Glycosyl transferase</fullName>
    </recommendedName>
</protein>
<dbReference type="SUPFAM" id="SSF53448">
    <property type="entry name" value="Nucleotide-diphospho-sugar transferases"/>
    <property type="match status" value="1"/>
</dbReference>
<dbReference type="EMBL" id="QFYR01000002">
    <property type="protein sequence ID" value="RAK52779.1"/>
    <property type="molecule type" value="Genomic_DNA"/>
</dbReference>
<gene>
    <name evidence="1" type="ORF">DJ018_11370</name>
</gene>
<keyword evidence="2" id="KW-1185">Reference proteome</keyword>
<proteinExistence type="predicted"/>
<dbReference type="Proteomes" id="UP000249725">
    <property type="component" value="Unassembled WGS sequence"/>
</dbReference>
<sequence>MAHAACFSSLLALRRTCAANGIPLRVELGGGEALIGRFRAAALAAFLGSDASHLLFIDADIGFPPEAVFRLLDHRKEVVGGAYARKTLTARGPQPEFILATNATEDGGLQPALEVGTGFLLISRTAARRITDGYPQLRARLGDVKASTAPEAAMVFDSFVDPDTRRYLNDYQAFCRRWRDIGGEVWVDLDVEVTHQAEAQVLLSQAPLGAGSAVAPQEIGST</sequence>
<dbReference type="AlphaFoldDB" id="A0A328ADP6"/>